<protein>
    <submittedName>
        <fullName evidence="2">Uncharacterized protein</fullName>
    </submittedName>
</protein>
<dbReference type="GeneTree" id="ENSGT00910000147621"/>
<reference evidence="2" key="3">
    <citation type="submission" date="2025-09" db="UniProtKB">
        <authorList>
            <consortium name="Ensembl"/>
        </authorList>
    </citation>
    <scope>IDENTIFICATION</scope>
</reference>
<dbReference type="Proteomes" id="UP000001595">
    <property type="component" value="Chromosome 2A"/>
</dbReference>
<evidence type="ECO:0000256" key="1">
    <source>
        <dbReference type="SAM" id="MobiDB-lite"/>
    </source>
</evidence>
<keyword evidence="3" id="KW-1185">Reference proteome</keyword>
<evidence type="ECO:0000313" key="2">
    <source>
        <dbReference type="Ensembl" id="ENSPPYP00000040461.1"/>
    </source>
</evidence>
<dbReference type="AlphaFoldDB" id="A0A8I5UP11"/>
<proteinExistence type="predicted"/>
<organism evidence="2 3">
    <name type="scientific">Pongo abelii</name>
    <name type="common">Sumatran orangutan</name>
    <name type="synonym">Pongo pygmaeus abelii</name>
    <dbReference type="NCBI Taxonomy" id="9601"/>
    <lineage>
        <taxon>Eukaryota</taxon>
        <taxon>Metazoa</taxon>
        <taxon>Chordata</taxon>
        <taxon>Craniata</taxon>
        <taxon>Vertebrata</taxon>
        <taxon>Euteleostomi</taxon>
        <taxon>Mammalia</taxon>
        <taxon>Eutheria</taxon>
        <taxon>Euarchontoglires</taxon>
        <taxon>Primates</taxon>
        <taxon>Haplorrhini</taxon>
        <taxon>Catarrhini</taxon>
        <taxon>Hominidae</taxon>
        <taxon>Pongo</taxon>
    </lineage>
</organism>
<sequence length="248" mass="26207">TRSAAFTIPSLKQRSPRRSTGRAELGEGEPSPCTGRPKRRGRRKSSPAPPDRTPDAGPGASEDQEPPPHGCQEADRGSSWGATAPRPFRQNLSDLGRGRAPPLKRSVCPGGSSLGAPPPRAPQRRVTLAAQRWLSRPQRRRAAGLGELDPGARLAALGLRWGVDSLRGCPRASRPAGHAGLYHRLTCLGRRLAPQAGASGHAGQLPQRASAAWEQQGQDKQGYTALHLAAMYLGDGEAASGDLGRRCG</sequence>
<feature type="compositionally biased region" description="Basic residues" evidence="1">
    <location>
        <begin position="36"/>
        <end position="45"/>
    </location>
</feature>
<accession>A0A8I5UP11</accession>
<dbReference type="OMA" id="GCQEADR"/>
<dbReference type="Ensembl" id="ENSPPYT00000037999.1">
    <property type="protein sequence ID" value="ENSPPYP00000040461.1"/>
    <property type="gene ID" value="ENSPPYG00000034281.1"/>
</dbReference>
<name>A0A8I5UP11_PONAB</name>
<feature type="region of interest" description="Disordered" evidence="1">
    <location>
        <begin position="1"/>
        <end position="125"/>
    </location>
</feature>
<reference evidence="2" key="1">
    <citation type="submission" date="2008-02" db="EMBL/GenBank/DDBJ databases">
        <title>A 6x draft sequence assembly of the Pongo pygmaeus abelii genome.</title>
        <authorList>
            <person name="Wilson R.K."/>
            <person name="Mardis E."/>
        </authorList>
    </citation>
    <scope>NUCLEOTIDE SEQUENCE [LARGE SCALE GENOMIC DNA]</scope>
</reference>
<evidence type="ECO:0000313" key="3">
    <source>
        <dbReference type="Proteomes" id="UP000001595"/>
    </source>
</evidence>
<reference evidence="2" key="2">
    <citation type="submission" date="2025-08" db="UniProtKB">
        <authorList>
            <consortium name="Ensembl"/>
        </authorList>
    </citation>
    <scope>IDENTIFICATION</scope>
</reference>